<name>A0AAV2S010_MEGNR</name>
<dbReference type="AlphaFoldDB" id="A0AAV2S010"/>
<evidence type="ECO:0000256" key="1">
    <source>
        <dbReference type="SAM" id="MobiDB-lite"/>
    </source>
</evidence>
<feature type="region of interest" description="Disordered" evidence="1">
    <location>
        <begin position="85"/>
        <end position="123"/>
    </location>
</feature>
<organism evidence="3 4">
    <name type="scientific">Meganyctiphanes norvegica</name>
    <name type="common">Northern krill</name>
    <name type="synonym">Thysanopoda norvegica</name>
    <dbReference type="NCBI Taxonomy" id="48144"/>
    <lineage>
        <taxon>Eukaryota</taxon>
        <taxon>Metazoa</taxon>
        <taxon>Ecdysozoa</taxon>
        <taxon>Arthropoda</taxon>
        <taxon>Crustacea</taxon>
        <taxon>Multicrustacea</taxon>
        <taxon>Malacostraca</taxon>
        <taxon>Eumalacostraca</taxon>
        <taxon>Eucarida</taxon>
        <taxon>Euphausiacea</taxon>
        <taxon>Euphausiidae</taxon>
        <taxon>Meganyctiphanes</taxon>
    </lineage>
</organism>
<dbReference type="EMBL" id="CAXKWB010040737">
    <property type="protein sequence ID" value="CAL4155508.1"/>
    <property type="molecule type" value="Genomic_DNA"/>
</dbReference>
<evidence type="ECO:0000256" key="2">
    <source>
        <dbReference type="SAM" id="SignalP"/>
    </source>
</evidence>
<keyword evidence="4" id="KW-1185">Reference proteome</keyword>
<protein>
    <submittedName>
        <fullName evidence="3">Uncharacterized protein</fullName>
    </submittedName>
</protein>
<evidence type="ECO:0000313" key="4">
    <source>
        <dbReference type="Proteomes" id="UP001497623"/>
    </source>
</evidence>
<reference evidence="3 4" key="1">
    <citation type="submission" date="2024-05" db="EMBL/GenBank/DDBJ databases">
        <authorList>
            <person name="Wallberg A."/>
        </authorList>
    </citation>
    <scope>NUCLEOTIDE SEQUENCE [LARGE SCALE GENOMIC DNA]</scope>
</reference>
<gene>
    <name evidence="3" type="ORF">MNOR_LOCUS31520</name>
</gene>
<dbReference type="Proteomes" id="UP001497623">
    <property type="component" value="Unassembled WGS sequence"/>
</dbReference>
<accession>A0AAV2S010</accession>
<feature type="non-terminal residue" evidence="3">
    <location>
        <position position="123"/>
    </location>
</feature>
<feature type="chain" id="PRO_5043965742" evidence="2">
    <location>
        <begin position="22"/>
        <end position="123"/>
    </location>
</feature>
<feature type="signal peptide" evidence="2">
    <location>
        <begin position="1"/>
        <end position="21"/>
    </location>
</feature>
<keyword evidence="2" id="KW-0732">Signal</keyword>
<proteinExistence type="predicted"/>
<comment type="caution">
    <text evidence="3">The sequence shown here is derived from an EMBL/GenBank/DDBJ whole genome shotgun (WGS) entry which is preliminary data.</text>
</comment>
<evidence type="ECO:0000313" key="3">
    <source>
        <dbReference type="EMBL" id="CAL4155508.1"/>
    </source>
</evidence>
<sequence length="123" mass="13190">MWTMITTLLLTSVVLVSMVDTQTKSPKPTEVHKPTEWVIKPQECERLGGTCVSKTNKKQCSRIKEGKGLCMDNTDLICCISKAPKPTEGLKPTDGATEPTDGATEPIDGATGLTDGAIEPTDK</sequence>